<gene>
    <name evidence="18" type="primary">LOC108736882</name>
</gene>
<dbReference type="STRING" id="224129.A0A1W4WM55"/>
<comment type="subcellular location">
    <subcellularLocation>
        <location evidence="1">Cell membrane</location>
        <topology evidence="1">Single-pass type I membrane protein</topology>
    </subcellularLocation>
</comment>
<protein>
    <submittedName>
        <fullName evidence="18">Discoidin domain-containing receptor 2-like</fullName>
    </submittedName>
</protein>
<evidence type="ECO:0000313" key="18">
    <source>
        <dbReference type="RefSeq" id="XP_018324989.1"/>
    </source>
</evidence>
<dbReference type="InterPro" id="IPR000421">
    <property type="entry name" value="FA58C"/>
</dbReference>
<feature type="chain" id="PRO_5010724542" evidence="15">
    <location>
        <begin position="28"/>
        <end position="563"/>
    </location>
</feature>
<evidence type="ECO:0000259" key="16">
    <source>
        <dbReference type="PROSITE" id="PS50022"/>
    </source>
</evidence>
<feature type="region of interest" description="Disordered" evidence="13">
    <location>
        <begin position="373"/>
        <end position="410"/>
    </location>
</feature>
<keyword evidence="17" id="KW-1185">Reference proteome</keyword>
<keyword evidence="3 14" id="KW-0812">Transmembrane</keyword>
<keyword evidence="5" id="KW-0547">Nucleotide-binding</keyword>
<dbReference type="GeneID" id="108736882"/>
<feature type="region of interest" description="Disordered" evidence="13">
    <location>
        <begin position="479"/>
        <end position="505"/>
    </location>
</feature>
<dbReference type="PANTHER" id="PTHR24543:SF291">
    <property type="entry name" value="SMOKE ALARM, ISOFORM D"/>
    <property type="match status" value="1"/>
</dbReference>
<dbReference type="RefSeq" id="XP_018324989.1">
    <property type="nucleotide sequence ID" value="XM_018469487.2"/>
</dbReference>
<dbReference type="GO" id="GO:0005886">
    <property type="term" value="C:plasma membrane"/>
    <property type="evidence" value="ECO:0007669"/>
    <property type="project" value="UniProtKB-SubCell"/>
</dbReference>
<dbReference type="Gene3D" id="2.60.120.1190">
    <property type="match status" value="1"/>
</dbReference>
<dbReference type="KEGG" id="apln:108736882"/>
<dbReference type="OrthoDB" id="6071166at2759"/>
<name>A0A1W4WM55_AGRPL</name>
<evidence type="ECO:0000256" key="6">
    <source>
        <dbReference type="ARBA" id="ARBA00022840"/>
    </source>
</evidence>
<dbReference type="Gene3D" id="2.60.120.260">
    <property type="entry name" value="Galactose-binding domain-like"/>
    <property type="match status" value="1"/>
</dbReference>
<feature type="compositionally biased region" description="Polar residues" evidence="13">
    <location>
        <begin position="553"/>
        <end position="563"/>
    </location>
</feature>
<evidence type="ECO:0000256" key="9">
    <source>
        <dbReference type="ARBA" id="ARBA00023157"/>
    </source>
</evidence>
<evidence type="ECO:0000256" key="5">
    <source>
        <dbReference type="ARBA" id="ARBA00022741"/>
    </source>
</evidence>
<dbReference type="GO" id="GO:0048680">
    <property type="term" value="P:positive regulation of axon regeneration"/>
    <property type="evidence" value="ECO:0007669"/>
    <property type="project" value="UniProtKB-ARBA"/>
</dbReference>
<feature type="transmembrane region" description="Helical" evidence="14">
    <location>
        <begin position="416"/>
        <end position="440"/>
    </location>
</feature>
<dbReference type="SMART" id="SM00231">
    <property type="entry name" value="FA58C"/>
    <property type="match status" value="1"/>
</dbReference>
<keyword evidence="4 15" id="KW-0732">Signal</keyword>
<evidence type="ECO:0000256" key="2">
    <source>
        <dbReference type="ARBA" id="ARBA00022475"/>
    </source>
</evidence>
<dbReference type="Pfam" id="PF21114">
    <property type="entry name" value="DDR1-2_DS-like"/>
    <property type="match status" value="1"/>
</dbReference>
<accession>A0A1W4WM55</accession>
<reference evidence="18" key="1">
    <citation type="submission" date="2025-08" db="UniProtKB">
        <authorList>
            <consortium name="RefSeq"/>
        </authorList>
    </citation>
    <scope>IDENTIFICATION</scope>
    <source>
        <tissue evidence="18">Entire body</tissue>
    </source>
</reference>
<dbReference type="SUPFAM" id="SSF49785">
    <property type="entry name" value="Galactose-binding domain-like"/>
    <property type="match status" value="1"/>
</dbReference>
<feature type="signal peptide" evidence="15">
    <location>
        <begin position="1"/>
        <end position="27"/>
    </location>
</feature>
<feature type="domain" description="F5/8 type C" evidence="16">
    <location>
        <begin position="33"/>
        <end position="189"/>
    </location>
</feature>
<keyword evidence="10" id="KW-0675">Receptor</keyword>
<evidence type="ECO:0000256" key="12">
    <source>
        <dbReference type="ARBA" id="ARBA00061639"/>
    </source>
</evidence>
<evidence type="ECO:0000256" key="8">
    <source>
        <dbReference type="ARBA" id="ARBA00023136"/>
    </source>
</evidence>
<proteinExistence type="inferred from homology"/>
<dbReference type="PANTHER" id="PTHR24543">
    <property type="entry name" value="MULTICOPPER OXIDASE-RELATED"/>
    <property type="match status" value="1"/>
</dbReference>
<sequence length="563" mass="63752">MDAPLLFPRIVPISFFLLLLHVSQSNCLDISQCIAPLGMESGDIKDEDITASSSFDSGNVGPRQGRLKVETNGGAWCPQTPATAEPEEWLQIDLHTVHLVTSVGTQGRFGNGQGVEYSEAYILEYWRPRLNKWIRYRNYRGEEILNGNINTYLESKTELDPPIWATKIRFLPYSYHKRTVCLRVEIYGCRWTDGIVSYSMPQGDKRGPNWEFYDSSYDGFWDDGRLKHGLGQLTDGKTGSNDFKVSFYEHSKGWVGWRNDTRNGKPIDVVFEFDEVREFTNVNIFCNNQFTKEVQVFAKAEVFFSIGGKRSRGQPITYEYMEDRIFEKSRNVSIKLHHRIGKYVKIQLHFAARWILLSEISFDSEVIKGNFTEEEDEQEISASTNVKSQGASSSSGSGSESPPNKSSPSPQEFGQYMGVIAGILSVLTLLVGTLVGYIILQQRRRKAAGRQETYVPSNCEKAALYSEPIVLGQNSTNTQYMDSSTRRSEYAVPRLKTRPDPPSLQDIFPKPPSFPPAQEHYYASTEICNARFTPPSPPLSTPPLIRLSRQPRYVSNSNHYVGP</sequence>
<dbReference type="PROSITE" id="PS01286">
    <property type="entry name" value="FA58C_2"/>
    <property type="match status" value="1"/>
</dbReference>
<keyword evidence="8 14" id="KW-0472">Membrane</keyword>
<comment type="similarity">
    <text evidence="12">Belongs to the protein kinase superfamily. Tyr protein kinase family. Insulin receptor subfamily.</text>
</comment>
<keyword evidence="9" id="KW-1015">Disulfide bond</keyword>
<dbReference type="GO" id="GO:0005524">
    <property type="term" value="F:ATP binding"/>
    <property type="evidence" value="ECO:0007669"/>
    <property type="project" value="UniProtKB-KW"/>
</dbReference>
<dbReference type="PROSITE" id="PS01285">
    <property type="entry name" value="FA58C_1"/>
    <property type="match status" value="1"/>
</dbReference>
<evidence type="ECO:0000256" key="4">
    <source>
        <dbReference type="ARBA" id="ARBA00022729"/>
    </source>
</evidence>
<organism evidence="17 18">
    <name type="scientific">Agrilus planipennis</name>
    <name type="common">Emerald ash borer</name>
    <name type="synonym">Agrilus marcopoli</name>
    <dbReference type="NCBI Taxonomy" id="224129"/>
    <lineage>
        <taxon>Eukaryota</taxon>
        <taxon>Metazoa</taxon>
        <taxon>Ecdysozoa</taxon>
        <taxon>Arthropoda</taxon>
        <taxon>Hexapoda</taxon>
        <taxon>Insecta</taxon>
        <taxon>Pterygota</taxon>
        <taxon>Neoptera</taxon>
        <taxon>Endopterygota</taxon>
        <taxon>Coleoptera</taxon>
        <taxon>Polyphaga</taxon>
        <taxon>Elateriformia</taxon>
        <taxon>Buprestoidea</taxon>
        <taxon>Buprestidae</taxon>
        <taxon>Agrilinae</taxon>
        <taxon>Agrilus</taxon>
    </lineage>
</organism>
<dbReference type="Pfam" id="PF00754">
    <property type="entry name" value="F5_F8_type_C"/>
    <property type="match status" value="1"/>
</dbReference>
<evidence type="ECO:0000256" key="11">
    <source>
        <dbReference type="ARBA" id="ARBA00023180"/>
    </source>
</evidence>
<keyword evidence="6" id="KW-0067">ATP-binding</keyword>
<keyword evidence="7 14" id="KW-1133">Transmembrane helix</keyword>
<evidence type="ECO:0000256" key="7">
    <source>
        <dbReference type="ARBA" id="ARBA00022989"/>
    </source>
</evidence>
<keyword evidence="11" id="KW-0325">Glycoprotein</keyword>
<evidence type="ECO:0000256" key="14">
    <source>
        <dbReference type="SAM" id="Phobius"/>
    </source>
</evidence>
<dbReference type="InParanoid" id="A0A1W4WM55"/>
<dbReference type="FunFam" id="2.60.120.260:FF:000007">
    <property type="entry name" value="Discoidin domain receptor tyrosine kinase 1"/>
    <property type="match status" value="1"/>
</dbReference>
<keyword evidence="2" id="KW-1003">Cell membrane</keyword>
<evidence type="ECO:0000256" key="3">
    <source>
        <dbReference type="ARBA" id="ARBA00022692"/>
    </source>
</evidence>
<dbReference type="Proteomes" id="UP000192223">
    <property type="component" value="Unplaced"/>
</dbReference>
<dbReference type="PROSITE" id="PS50022">
    <property type="entry name" value="FA58C_3"/>
    <property type="match status" value="1"/>
</dbReference>
<feature type="region of interest" description="Disordered" evidence="13">
    <location>
        <begin position="532"/>
        <end position="563"/>
    </location>
</feature>
<dbReference type="AlphaFoldDB" id="A0A1W4WM55"/>
<evidence type="ECO:0000256" key="15">
    <source>
        <dbReference type="SAM" id="SignalP"/>
    </source>
</evidence>
<dbReference type="InterPro" id="IPR048525">
    <property type="entry name" value="DDR1-2_DS-like"/>
</dbReference>
<evidence type="ECO:0000256" key="1">
    <source>
        <dbReference type="ARBA" id="ARBA00004251"/>
    </source>
</evidence>
<dbReference type="InterPro" id="IPR008979">
    <property type="entry name" value="Galactose-bd-like_sf"/>
</dbReference>
<dbReference type="CDD" id="cd00057">
    <property type="entry name" value="FA58C"/>
    <property type="match status" value="1"/>
</dbReference>
<evidence type="ECO:0000256" key="13">
    <source>
        <dbReference type="SAM" id="MobiDB-lite"/>
    </source>
</evidence>
<evidence type="ECO:0000256" key="10">
    <source>
        <dbReference type="ARBA" id="ARBA00023170"/>
    </source>
</evidence>
<feature type="compositionally biased region" description="Low complexity" evidence="13">
    <location>
        <begin position="388"/>
        <end position="410"/>
    </location>
</feature>
<evidence type="ECO:0000313" key="17">
    <source>
        <dbReference type="Proteomes" id="UP000192223"/>
    </source>
</evidence>